<comment type="caution">
    <text evidence="1">The sequence shown here is derived from an EMBL/GenBank/DDBJ whole genome shotgun (WGS) entry which is preliminary data.</text>
</comment>
<protein>
    <submittedName>
        <fullName evidence="1">Uncharacterized protein</fullName>
    </submittedName>
</protein>
<name>X1GHU5_9ZZZZ</name>
<gene>
    <name evidence="1" type="ORF">S03H2_19820</name>
</gene>
<dbReference type="EMBL" id="BARU01010389">
    <property type="protein sequence ID" value="GAH32588.1"/>
    <property type="molecule type" value="Genomic_DNA"/>
</dbReference>
<reference evidence="1" key="1">
    <citation type="journal article" date="2014" name="Front. Microbiol.">
        <title>High frequency of phylogenetically diverse reductive dehalogenase-homologous genes in deep subseafloor sedimentary metagenomes.</title>
        <authorList>
            <person name="Kawai M."/>
            <person name="Futagami T."/>
            <person name="Toyoda A."/>
            <person name="Takaki Y."/>
            <person name="Nishi S."/>
            <person name="Hori S."/>
            <person name="Arai W."/>
            <person name="Tsubouchi T."/>
            <person name="Morono Y."/>
            <person name="Uchiyama I."/>
            <person name="Ito T."/>
            <person name="Fujiyama A."/>
            <person name="Inagaki F."/>
            <person name="Takami H."/>
        </authorList>
    </citation>
    <scope>NUCLEOTIDE SEQUENCE</scope>
    <source>
        <strain evidence="1">Expedition CK06-06</strain>
    </source>
</reference>
<sequence>MNSTFSKIDILICLYRETRKLEMNNESIASDLEAPLPIPEGATVAPYSGITVSFAQMRTRRALRDRRREIARDQYERINDGILIASGRGENRYRVTGGLLEDLLPEVIRRLTDDGFAYHGDGGFSGEFTW</sequence>
<accession>X1GHU5</accession>
<organism evidence="1">
    <name type="scientific">marine sediment metagenome</name>
    <dbReference type="NCBI Taxonomy" id="412755"/>
    <lineage>
        <taxon>unclassified sequences</taxon>
        <taxon>metagenomes</taxon>
        <taxon>ecological metagenomes</taxon>
    </lineage>
</organism>
<evidence type="ECO:0000313" key="1">
    <source>
        <dbReference type="EMBL" id="GAH32588.1"/>
    </source>
</evidence>
<dbReference type="AlphaFoldDB" id="X1GHU5"/>
<proteinExistence type="predicted"/>